<keyword evidence="5" id="KW-1185">Reference proteome</keyword>
<dbReference type="InterPro" id="IPR002818">
    <property type="entry name" value="DJ-1/PfpI"/>
</dbReference>
<dbReference type="InterPro" id="IPR029062">
    <property type="entry name" value="Class_I_gatase-like"/>
</dbReference>
<organism evidence="4 5">
    <name type="scientific">Litoribrevibacter euphylliae</name>
    <dbReference type="NCBI Taxonomy" id="1834034"/>
    <lineage>
        <taxon>Bacteria</taxon>
        <taxon>Pseudomonadati</taxon>
        <taxon>Pseudomonadota</taxon>
        <taxon>Gammaproteobacteria</taxon>
        <taxon>Oceanospirillales</taxon>
        <taxon>Oceanospirillaceae</taxon>
        <taxon>Litoribrevibacter</taxon>
    </lineage>
</organism>
<name>A0ABV7HJD1_9GAMM</name>
<protein>
    <submittedName>
        <fullName evidence="4">GlxA family transcriptional regulator</fullName>
    </submittedName>
</protein>
<dbReference type="InterPro" id="IPR052158">
    <property type="entry name" value="INH-QAR"/>
</dbReference>
<feature type="domain" description="HTH araC/xylS-type" evidence="3">
    <location>
        <begin position="229"/>
        <end position="327"/>
    </location>
</feature>
<proteinExistence type="predicted"/>
<dbReference type="EMBL" id="JBHRSZ010000006">
    <property type="protein sequence ID" value="MFC3152255.1"/>
    <property type="molecule type" value="Genomic_DNA"/>
</dbReference>
<dbReference type="PANTHER" id="PTHR43130:SF3">
    <property type="entry name" value="HTH-TYPE TRANSCRIPTIONAL REGULATOR RV1931C"/>
    <property type="match status" value="1"/>
</dbReference>
<dbReference type="RefSeq" id="WP_386722183.1">
    <property type="nucleotide sequence ID" value="NZ_JBHRSZ010000006.1"/>
</dbReference>
<dbReference type="Gene3D" id="3.40.50.880">
    <property type="match status" value="1"/>
</dbReference>
<dbReference type="Gene3D" id="1.10.10.60">
    <property type="entry name" value="Homeodomain-like"/>
    <property type="match status" value="2"/>
</dbReference>
<dbReference type="InterPro" id="IPR018060">
    <property type="entry name" value="HTH_AraC"/>
</dbReference>
<dbReference type="InterPro" id="IPR009057">
    <property type="entry name" value="Homeodomain-like_sf"/>
</dbReference>
<comment type="caution">
    <text evidence="4">The sequence shown here is derived from an EMBL/GenBank/DDBJ whole genome shotgun (WGS) entry which is preliminary data.</text>
</comment>
<evidence type="ECO:0000256" key="2">
    <source>
        <dbReference type="ARBA" id="ARBA00023163"/>
    </source>
</evidence>
<evidence type="ECO:0000259" key="3">
    <source>
        <dbReference type="PROSITE" id="PS01124"/>
    </source>
</evidence>
<dbReference type="PROSITE" id="PS01124">
    <property type="entry name" value="HTH_ARAC_FAMILY_2"/>
    <property type="match status" value="1"/>
</dbReference>
<gene>
    <name evidence="4" type="ORF">ACFOEK_14565</name>
</gene>
<evidence type="ECO:0000313" key="5">
    <source>
        <dbReference type="Proteomes" id="UP001595476"/>
    </source>
</evidence>
<dbReference type="SUPFAM" id="SSF52317">
    <property type="entry name" value="Class I glutamine amidotransferase-like"/>
    <property type="match status" value="1"/>
</dbReference>
<dbReference type="SMART" id="SM00342">
    <property type="entry name" value="HTH_ARAC"/>
    <property type="match status" value="1"/>
</dbReference>
<dbReference type="Pfam" id="PF12833">
    <property type="entry name" value="HTH_18"/>
    <property type="match status" value="1"/>
</dbReference>
<evidence type="ECO:0000256" key="1">
    <source>
        <dbReference type="ARBA" id="ARBA00023015"/>
    </source>
</evidence>
<dbReference type="PANTHER" id="PTHR43130">
    <property type="entry name" value="ARAC-FAMILY TRANSCRIPTIONAL REGULATOR"/>
    <property type="match status" value="1"/>
</dbReference>
<evidence type="ECO:0000313" key="4">
    <source>
        <dbReference type="EMBL" id="MFC3152255.1"/>
    </source>
</evidence>
<accession>A0ABV7HJD1</accession>
<reference evidence="5" key="1">
    <citation type="journal article" date="2019" name="Int. J. Syst. Evol. Microbiol.">
        <title>The Global Catalogue of Microorganisms (GCM) 10K type strain sequencing project: providing services to taxonomists for standard genome sequencing and annotation.</title>
        <authorList>
            <consortium name="The Broad Institute Genomics Platform"/>
            <consortium name="The Broad Institute Genome Sequencing Center for Infectious Disease"/>
            <person name="Wu L."/>
            <person name="Ma J."/>
        </authorList>
    </citation>
    <scope>NUCLEOTIDE SEQUENCE [LARGE SCALE GENOMIC DNA]</scope>
    <source>
        <strain evidence="5">KCTC 52438</strain>
    </source>
</reference>
<dbReference type="SUPFAM" id="SSF46689">
    <property type="entry name" value="Homeodomain-like"/>
    <property type="match status" value="2"/>
</dbReference>
<sequence length="346" mass="39036">MQKKTISILIGDNCPASGVFSVVDTLISANYCHRKSSGIEEDIFPFKMIGRNKEHRAYNGFPITPVAPVDPTDRPDILIVPGMVEATAREKRLVQALVNNQDYIELIKAWHQQGTVVVGVCHGNFILAASGIASDRALTTHWIMDSKAHLLFPEQVFDVNQLMIDHGDVISFGGASAISQMVLYIIERFHSRELALNAGRLMLIEPAQDLQTPFSMFIPNRSHGDAYVSQLQDLLEQHFQDVESLPELMAQVSISERQLTRRFKQATGETPIAYLQRLRIEFVRRGLETSNKQVNSLIWESGYEDVSSFRRLFKKTMGITMTEYRQRYGLLHKAADLSGNVQAMLQ</sequence>
<keyword evidence="1" id="KW-0805">Transcription regulation</keyword>
<dbReference type="Pfam" id="PF01965">
    <property type="entry name" value="DJ-1_PfpI"/>
    <property type="match status" value="1"/>
</dbReference>
<dbReference type="Proteomes" id="UP001595476">
    <property type="component" value="Unassembled WGS sequence"/>
</dbReference>
<keyword evidence="2" id="KW-0804">Transcription</keyword>